<dbReference type="PRINTS" id="PR00344">
    <property type="entry name" value="BCTRLSENSOR"/>
</dbReference>
<evidence type="ECO:0000256" key="5">
    <source>
        <dbReference type="ARBA" id="ARBA00022553"/>
    </source>
</evidence>
<evidence type="ECO:0000256" key="3">
    <source>
        <dbReference type="ARBA" id="ARBA00012438"/>
    </source>
</evidence>
<dbReference type="Gene3D" id="3.30.565.10">
    <property type="entry name" value="Histidine kinase-like ATPase, C-terminal domain"/>
    <property type="match status" value="1"/>
</dbReference>
<keyword evidence="10" id="KW-1133">Transmembrane helix</keyword>
<evidence type="ECO:0000256" key="7">
    <source>
        <dbReference type="ARBA" id="ARBA00022741"/>
    </source>
</evidence>
<gene>
    <name evidence="12" type="primary">regB</name>
    <name evidence="12" type="ORF">BOA8489_03139</name>
</gene>
<evidence type="ECO:0000313" key="12">
    <source>
        <dbReference type="EMBL" id="SMX25006.1"/>
    </source>
</evidence>
<dbReference type="InterPro" id="IPR050980">
    <property type="entry name" value="2C_sensor_his_kinase"/>
</dbReference>
<dbReference type="Gene3D" id="1.10.287.130">
    <property type="match status" value="1"/>
</dbReference>
<dbReference type="InterPro" id="IPR004358">
    <property type="entry name" value="Sig_transdc_His_kin-like_C"/>
</dbReference>
<feature type="transmembrane region" description="Helical" evidence="10">
    <location>
        <begin position="21"/>
        <end position="40"/>
    </location>
</feature>
<keyword evidence="10" id="KW-0472">Membrane</keyword>
<dbReference type="NCBIfam" id="NF033792">
    <property type="entry name" value="ActS_PrrB_HisK"/>
    <property type="match status" value="1"/>
</dbReference>
<dbReference type="InterPro" id="IPR036097">
    <property type="entry name" value="HisK_dim/P_sf"/>
</dbReference>
<keyword evidence="13" id="KW-1185">Reference proteome</keyword>
<evidence type="ECO:0000259" key="11">
    <source>
        <dbReference type="PROSITE" id="PS50109"/>
    </source>
</evidence>
<dbReference type="InterPro" id="IPR005467">
    <property type="entry name" value="His_kinase_dom"/>
</dbReference>
<dbReference type="Pfam" id="PF02518">
    <property type="entry name" value="HATPase_c"/>
    <property type="match status" value="1"/>
</dbReference>
<feature type="transmembrane region" description="Helical" evidence="10">
    <location>
        <begin position="106"/>
        <end position="122"/>
    </location>
</feature>
<dbReference type="SUPFAM" id="SSF47384">
    <property type="entry name" value="Homodimeric domain of signal transducing histidine kinase"/>
    <property type="match status" value="1"/>
</dbReference>
<dbReference type="PANTHER" id="PTHR44936:SF10">
    <property type="entry name" value="SENSOR PROTEIN RSTB"/>
    <property type="match status" value="1"/>
</dbReference>
<dbReference type="Proteomes" id="UP000201838">
    <property type="component" value="Unassembled WGS sequence"/>
</dbReference>
<feature type="transmembrane region" description="Helical" evidence="10">
    <location>
        <begin position="129"/>
        <end position="147"/>
    </location>
</feature>
<evidence type="ECO:0000256" key="6">
    <source>
        <dbReference type="ARBA" id="ARBA00022679"/>
    </source>
</evidence>
<keyword evidence="6 12" id="KW-0808">Transferase</keyword>
<dbReference type="EMBL" id="FXXQ01000011">
    <property type="protein sequence ID" value="SMX25006.1"/>
    <property type="molecule type" value="Genomic_DNA"/>
</dbReference>
<accession>A0A238J2W8</accession>
<organism evidence="12 13">
    <name type="scientific">Boseongicola aestuarii</name>
    <dbReference type="NCBI Taxonomy" id="1470561"/>
    <lineage>
        <taxon>Bacteria</taxon>
        <taxon>Pseudomonadati</taxon>
        <taxon>Pseudomonadota</taxon>
        <taxon>Alphaproteobacteria</taxon>
        <taxon>Rhodobacterales</taxon>
        <taxon>Paracoccaceae</taxon>
        <taxon>Boseongicola</taxon>
    </lineage>
</organism>
<dbReference type="RefSeq" id="WP_093975205.1">
    <property type="nucleotide sequence ID" value="NZ_FXXQ01000011.1"/>
</dbReference>
<keyword evidence="7" id="KW-0547">Nucleotide-binding</keyword>
<evidence type="ECO:0000256" key="10">
    <source>
        <dbReference type="SAM" id="Phobius"/>
    </source>
</evidence>
<name>A0A238J2W8_9RHOB</name>
<dbReference type="InterPro" id="IPR003661">
    <property type="entry name" value="HisK_dim/P_dom"/>
</dbReference>
<dbReference type="EC" id="2.7.13.3" evidence="3"/>
<reference evidence="13" key="1">
    <citation type="submission" date="2017-05" db="EMBL/GenBank/DDBJ databases">
        <authorList>
            <person name="Rodrigo-Torres L."/>
            <person name="Arahal R. D."/>
            <person name="Lucena T."/>
        </authorList>
    </citation>
    <scope>NUCLEOTIDE SEQUENCE [LARGE SCALE GENOMIC DNA]</scope>
    <source>
        <strain evidence="13">CECT 8489</strain>
    </source>
</reference>
<dbReference type="PANTHER" id="PTHR44936">
    <property type="entry name" value="SENSOR PROTEIN CREC"/>
    <property type="match status" value="1"/>
</dbReference>
<keyword evidence="10" id="KW-0812">Transmembrane</keyword>
<keyword evidence="8 12" id="KW-0418">Kinase</keyword>
<proteinExistence type="predicted"/>
<dbReference type="GO" id="GO:0005886">
    <property type="term" value="C:plasma membrane"/>
    <property type="evidence" value="ECO:0007669"/>
    <property type="project" value="UniProtKB-SubCell"/>
</dbReference>
<dbReference type="GO" id="GO:0005524">
    <property type="term" value="F:ATP binding"/>
    <property type="evidence" value="ECO:0007669"/>
    <property type="project" value="UniProtKB-KW"/>
</dbReference>
<feature type="transmembrane region" description="Helical" evidence="10">
    <location>
        <begin position="46"/>
        <end position="70"/>
    </location>
</feature>
<dbReference type="PROSITE" id="PS50109">
    <property type="entry name" value="HIS_KIN"/>
    <property type="match status" value="1"/>
</dbReference>
<keyword evidence="9" id="KW-0067">ATP-binding</keyword>
<feature type="transmembrane region" description="Helical" evidence="10">
    <location>
        <begin position="162"/>
        <end position="181"/>
    </location>
</feature>
<dbReference type="InterPro" id="IPR003594">
    <property type="entry name" value="HATPase_dom"/>
</dbReference>
<keyword evidence="4" id="KW-1003">Cell membrane</keyword>
<protein>
    <recommendedName>
        <fullName evidence="3">histidine kinase</fullName>
        <ecNumber evidence="3">2.7.13.3</ecNumber>
    </recommendedName>
</protein>
<keyword evidence="5" id="KW-0597">Phosphoprotein</keyword>
<dbReference type="CDD" id="cd00082">
    <property type="entry name" value="HisKA"/>
    <property type="match status" value="1"/>
</dbReference>
<feature type="domain" description="Histidine kinase" evidence="11">
    <location>
        <begin position="217"/>
        <end position="442"/>
    </location>
</feature>
<comment type="catalytic activity">
    <reaction evidence="1">
        <text>ATP + protein L-histidine = ADP + protein N-phospho-L-histidine.</text>
        <dbReference type="EC" id="2.7.13.3"/>
    </reaction>
</comment>
<dbReference type="AlphaFoldDB" id="A0A238J2W8"/>
<evidence type="ECO:0000256" key="4">
    <source>
        <dbReference type="ARBA" id="ARBA00022475"/>
    </source>
</evidence>
<dbReference type="SMART" id="SM00388">
    <property type="entry name" value="HisKA"/>
    <property type="match status" value="1"/>
</dbReference>
<dbReference type="InterPro" id="IPR047770">
    <property type="entry name" value="RegB"/>
</dbReference>
<dbReference type="SUPFAM" id="SSF55874">
    <property type="entry name" value="ATPase domain of HSP90 chaperone/DNA topoisomerase II/histidine kinase"/>
    <property type="match status" value="1"/>
</dbReference>
<dbReference type="OrthoDB" id="9785252at2"/>
<evidence type="ECO:0000256" key="8">
    <source>
        <dbReference type="ARBA" id="ARBA00022777"/>
    </source>
</evidence>
<dbReference type="SMART" id="SM00387">
    <property type="entry name" value="HATPase_c"/>
    <property type="match status" value="1"/>
</dbReference>
<dbReference type="NCBIfam" id="NF045988">
    <property type="entry name" value="HisKinRegBRhodob"/>
    <property type="match status" value="1"/>
</dbReference>
<dbReference type="GO" id="GO:0000155">
    <property type="term" value="F:phosphorelay sensor kinase activity"/>
    <property type="evidence" value="ECO:0007669"/>
    <property type="project" value="InterPro"/>
</dbReference>
<evidence type="ECO:0000313" key="13">
    <source>
        <dbReference type="Proteomes" id="UP000201838"/>
    </source>
</evidence>
<dbReference type="InterPro" id="IPR036890">
    <property type="entry name" value="HATPase_C_sf"/>
</dbReference>
<comment type="subcellular location">
    <subcellularLocation>
        <location evidence="2">Cell membrane</location>
        <topology evidence="2">Multi-pass membrane protein</topology>
    </subcellularLocation>
</comment>
<evidence type="ECO:0000256" key="9">
    <source>
        <dbReference type="ARBA" id="ARBA00022840"/>
    </source>
</evidence>
<dbReference type="Pfam" id="PF00512">
    <property type="entry name" value="HisKA"/>
    <property type="match status" value="1"/>
</dbReference>
<evidence type="ECO:0000256" key="1">
    <source>
        <dbReference type="ARBA" id="ARBA00000085"/>
    </source>
</evidence>
<sequence length="463" mass="50492">MVEQQGFDPKINRSNWVRLRTLIVLRWVAIGGQLAAITVAQRLFDLNLNLGLCFLAIGASIVANLVAIFVFPENKRLNEGEVAWMLLFDIAQLAFLLSLTGGLNNPFALLIMAPVTISATALKPSTTALLGAATIASISIVAIWHLPLRTEQGFIMRMPQDFVIGFWTALVIGVMFLGIFASRVTAEVHAMSDALTATQMALAREQKLTDLGGVVAAAAHELGTPLATIKLASAELIDELDDPHLKEDAILIRDQADRCRDILRSMGQAGKDDLHMRRAPLSAVVREAAEPHENRGKEVHYDIAPQTAEGPRQPTIDRRPEIIHGLRNLVQNAVDFANANVWIDVFWDDKSVVLTISDDGPGFSPQVIGRIGDPFVRKRRKSSSIRRPGYEGMGLGLFIAKTLLERSGAELSFANGANAESEAPQNEIRSGAIVQARWPLDRIGATTESDRPALGENIRIETA</sequence>
<evidence type="ECO:0000256" key="2">
    <source>
        <dbReference type="ARBA" id="ARBA00004651"/>
    </source>
</evidence>